<dbReference type="GO" id="GO:0098542">
    <property type="term" value="P:defense response to other organism"/>
    <property type="evidence" value="ECO:0007669"/>
    <property type="project" value="TreeGrafter"/>
</dbReference>
<dbReference type="PANTHER" id="PTHR23155">
    <property type="entry name" value="DISEASE RESISTANCE PROTEIN RP"/>
    <property type="match status" value="1"/>
</dbReference>
<dbReference type="AlphaFoldDB" id="A0A3L6QTF8"/>
<dbReference type="STRING" id="4540.A0A3L6QTF8"/>
<dbReference type="Gene3D" id="3.80.10.10">
    <property type="entry name" value="Ribonuclease Inhibitor"/>
    <property type="match status" value="1"/>
</dbReference>
<gene>
    <name evidence="4" type="ORF">C2845_PM04G15610</name>
</gene>
<keyword evidence="1" id="KW-0611">Plant defense</keyword>
<dbReference type="InterPro" id="IPR044974">
    <property type="entry name" value="Disease_R_plants"/>
</dbReference>
<feature type="region of interest" description="Disordered" evidence="2">
    <location>
        <begin position="685"/>
        <end position="713"/>
    </location>
</feature>
<accession>A0A3L6QTF8</accession>
<dbReference type="OrthoDB" id="1534087at2759"/>
<feature type="region of interest" description="Disordered" evidence="2">
    <location>
        <begin position="659"/>
        <end position="678"/>
    </location>
</feature>
<feature type="domain" description="Disease resistance protein winged helix" evidence="3">
    <location>
        <begin position="308"/>
        <end position="383"/>
    </location>
</feature>
<protein>
    <submittedName>
        <fullName evidence="4">Disease resistance protein RGA3 isoform X1</fullName>
    </submittedName>
</protein>
<dbReference type="InterPro" id="IPR058922">
    <property type="entry name" value="WHD_DRP"/>
</dbReference>
<evidence type="ECO:0000313" key="4">
    <source>
        <dbReference type="EMBL" id="RLM86829.1"/>
    </source>
</evidence>
<evidence type="ECO:0000256" key="1">
    <source>
        <dbReference type="ARBA" id="ARBA00022821"/>
    </source>
</evidence>
<evidence type="ECO:0000313" key="5">
    <source>
        <dbReference type="Proteomes" id="UP000275267"/>
    </source>
</evidence>
<dbReference type="EMBL" id="PQIB02000011">
    <property type="protein sequence ID" value="RLM86829.1"/>
    <property type="molecule type" value="Genomic_DNA"/>
</dbReference>
<dbReference type="PANTHER" id="PTHR23155:SF944">
    <property type="entry name" value="AAA+ ATPASE DOMAIN-CONTAINING PROTEIN"/>
    <property type="match status" value="1"/>
</dbReference>
<evidence type="ECO:0000256" key="2">
    <source>
        <dbReference type="SAM" id="MobiDB-lite"/>
    </source>
</evidence>
<organism evidence="4 5">
    <name type="scientific">Panicum miliaceum</name>
    <name type="common">Proso millet</name>
    <name type="synonym">Broomcorn millet</name>
    <dbReference type="NCBI Taxonomy" id="4540"/>
    <lineage>
        <taxon>Eukaryota</taxon>
        <taxon>Viridiplantae</taxon>
        <taxon>Streptophyta</taxon>
        <taxon>Embryophyta</taxon>
        <taxon>Tracheophyta</taxon>
        <taxon>Spermatophyta</taxon>
        <taxon>Magnoliopsida</taxon>
        <taxon>Liliopsida</taxon>
        <taxon>Poales</taxon>
        <taxon>Poaceae</taxon>
        <taxon>PACMAD clade</taxon>
        <taxon>Panicoideae</taxon>
        <taxon>Panicodae</taxon>
        <taxon>Paniceae</taxon>
        <taxon>Panicinae</taxon>
        <taxon>Panicum</taxon>
        <taxon>Panicum sect. Panicum</taxon>
    </lineage>
</organism>
<dbReference type="SUPFAM" id="SSF52058">
    <property type="entry name" value="L domain-like"/>
    <property type="match status" value="1"/>
</dbReference>
<feature type="region of interest" description="Disordered" evidence="2">
    <location>
        <begin position="558"/>
        <end position="603"/>
    </location>
</feature>
<reference evidence="5" key="1">
    <citation type="journal article" date="2019" name="Nat. Commun.">
        <title>The genome of broomcorn millet.</title>
        <authorList>
            <person name="Zou C."/>
            <person name="Miki D."/>
            <person name="Li D."/>
            <person name="Tang Q."/>
            <person name="Xiao L."/>
            <person name="Rajput S."/>
            <person name="Deng P."/>
            <person name="Jia W."/>
            <person name="Huang R."/>
            <person name="Zhang M."/>
            <person name="Sun Y."/>
            <person name="Hu J."/>
            <person name="Fu X."/>
            <person name="Schnable P.S."/>
            <person name="Li F."/>
            <person name="Zhang H."/>
            <person name="Feng B."/>
            <person name="Zhu X."/>
            <person name="Liu R."/>
            <person name="Schnable J.C."/>
            <person name="Zhu J.-K."/>
            <person name="Zhang H."/>
        </authorList>
    </citation>
    <scope>NUCLEOTIDE SEQUENCE [LARGE SCALE GENOMIC DNA]</scope>
</reference>
<dbReference type="InterPro" id="IPR036388">
    <property type="entry name" value="WH-like_DNA-bd_sf"/>
</dbReference>
<dbReference type="Gene3D" id="1.20.5.4130">
    <property type="match status" value="1"/>
</dbReference>
<dbReference type="Gene3D" id="1.10.10.10">
    <property type="entry name" value="Winged helix-like DNA-binding domain superfamily/Winged helix DNA-binding domain"/>
    <property type="match status" value="1"/>
</dbReference>
<evidence type="ECO:0000259" key="3">
    <source>
        <dbReference type="Pfam" id="PF23559"/>
    </source>
</evidence>
<keyword evidence="5" id="KW-1185">Reference proteome</keyword>
<dbReference type="Pfam" id="PF23559">
    <property type="entry name" value="WHD_DRP"/>
    <property type="match status" value="1"/>
</dbReference>
<proteinExistence type="predicted"/>
<feature type="compositionally biased region" description="Polar residues" evidence="2">
    <location>
        <begin position="662"/>
        <end position="672"/>
    </location>
</feature>
<dbReference type="InterPro" id="IPR032675">
    <property type="entry name" value="LRR_dom_sf"/>
</dbReference>
<name>A0A3L6QTF8_PANMI</name>
<comment type="caution">
    <text evidence="4">The sequence shown here is derived from an EMBL/GenBank/DDBJ whole genome shotgun (WGS) entry which is preliminary data.</text>
</comment>
<dbReference type="Proteomes" id="UP000275267">
    <property type="component" value="Unassembled WGS sequence"/>
</dbReference>
<feature type="region of interest" description="Disordered" evidence="2">
    <location>
        <begin position="31"/>
        <end position="71"/>
    </location>
</feature>
<sequence>MDKNCLACDSEPPVLSPSLIKNLRQKEKAQSSCVEVGEAAPGNSKKKGSKEPAALRGAKQAKTKSKKDDLVKDADKKSKNLFCSFRDDLRDLEKELLCLEAQLKEKDKWLFGIEVADEAQTVLAQSWHRDAKQLAFEIEDTIDEFVSSEELYHESTCAHKASLLCSYSNPVAARVWTVKRMISETKKLNSAIKLNERYGTGPTGIGSEARKFAEKETTSYDGPDPVIGRVNDLEAIVDTIKEHAKRLSIIAIVGPRAVWENARDKDLWKLEEDYATTLSKELTLFAPFKLMFYNIPHGLRLCFAYCSVFPKGSRIHKRKLIQQWISLTMVEPATHGSVTAEMNAENIIKQLKSIYLLQVDDDADGSTGATGEVLRLHYMAYELARFISNKDILVILEDEETVSSFPQEKEEASRTYCFCQEKEQPSLMSCDHRYAQLPVFTKHRPQKVRSLILRPRTNLQEDKPMILDTVREVISGNKYLRVLDLSGCGITELPACICQLKQLRYLDASNLYMKELPCVENSLRKLVYLNLQGCCNLQRVHESFGMLPSLKYLKLITPNQVPNPPPDRSPQPDKVSDPQPIQCHQPAISSTKDKITGSHPGLPLESTSLVDVADEQEESQDALISIAIAGHKSGTSCIISSSNSTFGAPYYGKTADIRGTVRPSTSPQSSLVESVKRHANGTKVHNPIENSVRSPCGCQDIEGPNQGPRKEKTAAEEIDVVITSIQHEDLPIPPKLDSSSSSVDANGSKLEYIIEVSNHNFQTKCF</sequence>